<reference evidence="2 3" key="1">
    <citation type="submission" date="2021-03" db="EMBL/GenBank/DDBJ databases">
        <title>Genomic and phenotypic characterization of Chloracidobacterium isolates provides evidence for multiple species.</title>
        <authorList>
            <person name="Saini M.K."/>
            <person name="Costas A.M.G."/>
            <person name="Tank M."/>
            <person name="Bryant D.A."/>
        </authorList>
    </citation>
    <scope>NUCLEOTIDE SEQUENCE [LARGE SCALE GENOMIC DNA]</scope>
    <source>
        <strain evidence="2 3">N</strain>
    </source>
</reference>
<evidence type="ECO:0000313" key="3">
    <source>
        <dbReference type="Proteomes" id="UP000677668"/>
    </source>
</evidence>
<name>A0ABX8B692_9BACT</name>
<dbReference type="InterPro" id="IPR051783">
    <property type="entry name" value="NAD(P)-dependent_oxidoreduct"/>
</dbReference>
<dbReference type="EMBL" id="CP072643">
    <property type="protein sequence ID" value="QUV95061.1"/>
    <property type="molecule type" value="Genomic_DNA"/>
</dbReference>
<dbReference type="SUPFAM" id="SSF51735">
    <property type="entry name" value="NAD(P)-binding Rossmann-fold domains"/>
    <property type="match status" value="1"/>
</dbReference>
<sequence>MKVFVTGGTGFVGASVLRELLAGGAEVRALARRNSDRRNLEGLNVEVIEGDLDDVALLTRAMADCEWAFHVAAHYSLLRRDRDAIYRANVEGTRHVLQAARAAGIKRLVHTSSVAAIGVPPEGEVADETFQTTVGELVSDYKKSKFLAEQLAREAAREGLPVVIVNPSTPIGPYDVKPTPTGDIVLRFLQRRMPAYVDTGMNLIHVRDVAIGHIRAAEKGRVGERYILGHRNMTLKEILDTLAAITGLPAPTRRLPHWLPVVVGAMDEFFLSRLTGKPPTVAFDSARMAAHPMYYDATRAVTYLGLPQTPIETALQEAVTWFRDHGYV</sequence>
<proteinExistence type="predicted"/>
<evidence type="ECO:0000259" key="1">
    <source>
        <dbReference type="Pfam" id="PF01370"/>
    </source>
</evidence>
<keyword evidence="3" id="KW-1185">Reference proteome</keyword>
<evidence type="ECO:0000313" key="2">
    <source>
        <dbReference type="EMBL" id="QUV95061.1"/>
    </source>
</evidence>
<dbReference type="InterPro" id="IPR036291">
    <property type="entry name" value="NAD(P)-bd_dom_sf"/>
</dbReference>
<dbReference type="InterPro" id="IPR017829">
    <property type="entry name" value="Hopanoid-assoc_sugar_epimerase"/>
</dbReference>
<dbReference type="Gene3D" id="3.40.50.720">
    <property type="entry name" value="NAD(P)-binding Rossmann-like Domain"/>
    <property type="match status" value="1"/>
</dbReference>
<dbReference type="InterPro" id="IPR001509">
    <property type="entry name" value="Epimerase_deHydtase"/>
</dbReference>
<dbReference type="PANTHER" id="PTHR48079">
    <property type="entry name" value="PROTEIN YEEZ"/>
    <property type="match status" value="1"/>
</dbReference>
<dbReference type="RefSeq" id="WP_211423303.1">
    <property type="nucleotide sequence ID" value="NZ_CP072643.1"/>
</dbReference>
<dbReference type="Proteomes" id="UP000677668">
    <property type="component" value="Chromosome 2"/>
</dbReference>
<gene>
    <name evidence="2" type="ORF">J8C05_13615</name>
</gene>
<dbReference type="Pfam" id="PF01370">
    <property type="entry name" value="Epimerase"/>
    <property type="match status" value="1"/>
</dbReference>
<protein>
    <submittedName>
        <fullName evidence="2">NAD-dependent epimerase/dehydratase family protein</fullName>
    </submittedName>
</protein>
<dbReference type="NCBIfam" id="TIGR03466">
    <property type="entry name" value="HpnA"/>
    <property type="match status" value="1"/>
</dbReference>
<accession>A0ABX8B692</accession>
<dbReference type="PANTHER" id="PTHR48079:SF6">
    <property type="entry name" value="NAD(P)-BINDING DOMAIN-CONTAINING PROTEIN-RELATED"/>
    <property type="match status" value="1"/>
</dbReference>
<organism evidence="2 3">
    <name type="scientific">Chloracidobacterium sp. N</name>
    <dbReference type="NCBI Taxonomy" id="2821540"/>
    <lineage>
        <taxon>Bacteria</taxon>
        <taxon>Pseudomonadati</taxon>
        <taxon>Acidobacteriota</taxon>
        <taxon>Terriglobia</taxon>
        <taxon>Terriglobales</taxon>
        <taxon>Acidobacteriaceae</taxon>
        <taxon>Chloracidobacterium</taxon>
        <taxon>Chloracidobacterium aggregatum</taxon>
    </lineage>
</organism>
<feature type="domain" description="NAD-dependent epimerase/dehydratase" evidence="1">
    <location>
        <begin position="3"/>
        <end position="229"/>
    </location>
</feature>
<dbReference type="CDD" id="cd05228">
    <property type="entry name" value="AR_FR_like_1_SDR_e"/>
    <property type="match status" value="1"/>
</dbReference>